<dbReference type="HOGENOM" id="CLU_2735255_0_0_5"/>
<name>A8LSK0_DINSH</name>
<dbReference type="AlphaFoldDB" id="A8LSK0"/>
<gene>
    <name evidence="2" type="ordered locus">Dshi_1072</name>
</gene>
<organism evidence="2 3">
    <name type="scientific">Dinoroseobacter shibae (strain DSM 16493 / NCIMB 14021 / DFL 12)</name>
    <dbReference type="NCBI Taxonomy" id="398580"/>
    <lineage>
        <taxon>Bacteria</taxon>
        <taxon>Pseudomonadati</taxon>
        <taxon>Pseudomonadota</taxon>
        <taxon>Alphaproteobacteria</taxon>
        <taxon>Rhodobacterales</taxon>
        <taxon>Roseobacteraceae</taxon>
        <taxon>Dinoroseobacter</taxon>
    </lineage>
</organism>
<keyword evidence="3" id="KW-1185">Reference proteome</keyword>
<keyword evidence="1" id="KW-0472">Membrane</keyword>
<accession>A8LSK0</accession>
<keyword evidence="1" id="KW-1133">Transmembrane helix</keyword>
<evidence type="ECO:0000313" key="2">
    <source>
        <dbReference type="EMBL" id="ABV92814.1"/>
    </source>
</evidence>
<evidence type="ECO:0000313" key="3">
    <source>
        <dbReference type="Proteomes" id="UP000006833"/>
    </source>
</evidence>
<keyword evidence="1" id="KW-0812">Transmembrane</keyword>
<dbReference type="KEGG" id="dsh:Dshi_1072"/>
<feature type="transmembrane region" description="Helical" evidence="1">
    <location>
        <begin position="36"/>
        <end position="55"/>
    </location>
</feature>
<reference evidence="3" key="1">
    <citation type="journal article" date="2010" name="ISME J.">
        <title>The complete genome sequence of the algal symbiont Dinoroseobacter shibae: a hitchhiker's guide to life in the sea.</title>
        <authorList>
            <person name="Wagner-Dobler I."/>
            <person name="Ballhausen B."/>
            <person name="Berger M."/>
            <person name="Brinkhoff T."/>
            <person name="Buchholz I."/>
            <person name="Bunk B."/>
            <person name="Cypionka H."/>
            <person name="Daniel R."/>
            <person name="Drepper T."/>
            <person name="Gerdts G."/>
            <person name="Hahnke S."/>
            <person name="Han C."/>
            <person name="Jahn D."/>
            <person name="Kalhoefer D."/>
            <person name="Kiss H."/>
            <person name="Klenk H.P."/>
            <person name="Kyrpides N."/>
            <person name="Liebl W."/>
            <person name="Liesegang H."/>
            <person name="Meincke L."/>
            <person name="Pati A."/>
            <person name="Petersen J."/>
            <person name="Piekarski T."/>
            <person name="Pommerenke C."/>
            <person name="Pradella S."/>
            <person name="Pukall R."/>
            <person name="Rabus R."/>
            <person name="Stackebrandt E."/>
            <person name="Thole S."/>
            <person name="Thompson L."/>
            <person name="Tielen P."/>
            <person name="Tomasch J."/>
            <person name="von Jan M."/>
            <person name="Wanphrut N."/>
            <person name="Wichels A."/>
            <person name="Zech H."/>
            <person name="Simon M."/>
        </authorList>
    </citation>
    <scope>NUCLEOTIDE SEQUENCE [LARGE SCALE GENOMIC DNA]</scope>
    <source>
        <strain evidence="3">DSM 16493 / NCIMB 14021 / DFL 12</strain>
    </source>
</reference>
<evidence type="ECO:0000256" key="1">
    <source>
        <dbReference type="SAM" id="Phobius"/>
    </source>
</evidence>
<proteinExistence type="predicted"/>
<sequence>MPLDRFVLMLVIVVVAAGVTVFVASTVLGAMLSPGLGLAVMIPLGLIAFVVWRVISDRIGNREDDHYDHLEK</sequence>
<dbReference type="OrthoDB" id="7869911at2"/>
<dbReference type="eggNOG" id="ENOG5033FPZ">
    <property type="taxonomic scope" value="Bacteria"/>
</dbReference>
<dbReference type="Proteomes" id="UP000006833">
    <property type="component" value="Chromosome"/>
</dbReference>
<dbReference type="RefSeq" id="WP_012177745.1">
    <property type="nucleotide sequence ID" value="NC_009952.1"/>
</dbReference>
<feature type="transmembrane region" description="Helical" evidence="1">
    <location>
        <begin position="7"/>
        <end position="30"/>
    </location>
</feature>
<dbReference type="EMBL" id="CP000830">
    <property type="protein sequence ID" value="ABV92814.1"/>
    <property type="molecule type" value="Genomic_DNA"/>
</dbReference>
<protein>
    <submittedName>
        <fullName evidence="2">Uncharacterized protein</fullName>
    </submittedName>
</protein>
<dbReference type="STRING" id="398580.Dshi_1072"/>